<evidence type="ECO:0000313" key="3">
    <source>
        <dbReference type="Proteomes" id="UP001596292"/>
    </source>
</evidence>
<dbReference type="Proteomes" id="UP001596292">
    <property type="component" value="Unassembled WGS sequence"/>
</dbReference>
<sequence>MIAIYGPDVFQGGRPWEGFKTYRGPIPFDGRSVVKRLNEAGICLALSSKAHQQSGIMSNRLFEGLAAGTVVIANKHPIIDKYFSDCVYVIDDDRLDSGELRDLVRDLIISIRRNPEEGQRRARIGQQRLAEMFSLERSLETLIATHGERSKRDALLLETGETPTVTVILLYTQTSRKEFDAVLKNVLRQQGVSIDLVCVCDRRLAEDVAGLIEKHRPRLRSVRMEARDFYGLADFQTKSAQRLRGTGPVLHTLLGMIESEFFAVLGRDDHWFSDHLVTTVAALTRVPGATMAAAGLLVEEAAENGRTARRLEELAFTHHEAILNVTEGIHGGRFVFRREIGRNIRPETMALLDGEEPGLLALQAVLAGQVGQTNYATYVSLAHERWKRPQPVIPAEQQRQFIRDSVTGDQTWQAMRVRAVPISATLAASPVRWERYALPTAAAPLLQPNRLYRVVAEGNGRRFLGKGFSQPEQQQVWIEDDSAEIRFQLADYRENMSLRLTCWARPVVGAYQRQGFTVTLNDLPLAYAEIDQTRRTLSFPLPPKLVGASEDFKIAIVPDWPEPIKDATGAVVDPRRLSVALADFALVCTAPRVRLDEVLETKAGAAGLRPLLNGFSSAEPEAIWIDGTHASLALQIDGAEDGTAELVLDMTGRTANDGQAQRCTVSVNGVRCSEITLTGNRQMVVVPLPAAGYSDASWHVELDFASADPVLAADGSILDPRKLSALLHSIMVRRSRPG</sequence>
<name>A0ABW2BN08_9HYPH</name>
<dbReference type="InterPro" id="IPR029044">
    <property type="entry name" value="Nucleotide-diphossugar_trans"/>
</dbReference>
<evidence type="ECO:0000259" key="1">
    <source>
        <dbReference type="Pfam" id="PF13524"/>
    </source>
</evidence>
<dbReference type="InterPro" id="IPR055259">
    <property type="entry name" value="YkvP/CgeB_Glyco_trans-like"/>
</dbReference>
<dbReference type="Pfam" id="PF13524">
    <property type="entry name" value="Glyco_trans_1_2"/>
    <property type="match status" value="1"/>
</dbReference>
<accession>A0ABW2BN08</accession>
<gene>
    <name evidence="2" type="ORF">ACFQE0_20875</name>
</gene>
<comment type="caution">
    <text evidence="2">The sequence shown here is derived from an EMBL/GenBank/DDBJ whole genome shotgun (WGS) entry which is preliminary data.</text>
</comment>
<organism evidence="2 3">
    <name type="scientific">Methylobacterium komagatae</name>
    <dbReference type="NCBI Taxonomy" id="374425"/>
    <lineage>
        <taxon>Bacteria</taxon>
        <taxon>Pseudomonadati</taxon>
        <taxon>Pseudomonadota</taxon>
        <taxon>Alphaproteobacteria</taxon>
        <taxon>Hyphomicrobiales</taxon>
        <taxon>Methylobacteriaceae</taxon>
        <taxon>Methylobacterium</taxon>
    </lineage>
</organism>
<dbReference type="SUPFAM" id="SSF53448">
    <property type="entry name" value="Nucleotide-diphospho-sugar transferases"/>
    <property type="match status" value="1"/>
</dbReference>
<feature type="domain" description="Spore protein YkvP/CgeB glycosyl transferase-like" evidence="1">
    <location>
        <begin position="4"/>
        <end position="143"/>
    </location>
</feature>
<reference evidence="3" key="1">
    <citation type="journal article" date="2019" name="Int. J. Syst. Evol. Microbiol.">
        <title>The Global Catalogue of Microorganisms (GCM) 10K type strain sequencing project: providing services to taxonomists for standard genome sequencing and annotation.</title>
        <authorList>
            <consortium name="The Broad Institute Genomics Platform"/>
            <consortium name="The Broad Institute Genome Sequencing Center for Infectious Disease"/>
            <person name="Wu L."/>
            <person name="Ma J."/>
        </authorList>
    </citation>
    <scope>NUCLEOTIDE SEQUENCE [LARGE SCALE GENOMIC DNA]</scope>
    <source>
        <strain evidence="3">CCUG 48316</strain>
    </source>
</reference>
<keyword evidence="3" id="KW-1185">Reference proteome</keyword>
<dbReference type="RefSeq" id="WP_378973069.1">
    <property type="nucleotide sequence ID" value="NZ_JBHSWN010000001.1"/>
</dbReference>
<proteinExistence type="predicted"/>
<protein>
    <recommendedName>
        <fullName evidence="1">Spore protein YkvP/CgeB glycosyl transferase-like domain-containing protein</fullName>
    </recommendedName>
</protein>
<dbReference type="EMBL" id="JBHSWN010000001">
    <property type="protein sequence ID" value="MFC6791833.1"/>
    <property type="molecule type" value="Genomic_DNA"/>
</dbReference>
<evidence type="ECO:0000313" key="2">
    <source>
        <dbReference type="EMBL" id="MFC6791833.1"/>
    </source>
</evidence>